<organism evidence="1">
    <name type="scientific">uncultured Aureispira sp</name>
    <dbReference type="NCBI Taxonomy" id="1331704"/>
    <lineage>
        <taxon>Bacteria</taxon>
        <taxon>Pseudomonadati</taxon>
        <taxon>Bacteroidota</taxon>
        <taxon>Saprospiria</taxon>
        <taxon>Saprospirales</taxon>
        <taxon>Saprospiraceae</taxon>
        <taxon>Aureispira</taxon>
        <taxon>environmental samples</taxon>
    </lineage>
</organism>
<gene>
    <name evidence="1" type="ORF">HELGO_WM62298</name>
</gene>
<name>A0A6S6UCX3_9BACT</name>
<accession>A0A6S6UCX3</accession>
<sequence length="166" mass="18612">MRNILLAFCWCTILMSCQNNRPPTAETTLSLPTAQVVPLNVTLNMGQANYQLGQPIILRMVLKNNTSETVTFCKLNSPANDLHWSNCFEIKDIKGNNIAFIGKTATYEGPIEDKDLISIEGGGTRLYTIDIRPMYVLNQIGTYKIRFIGDQINLLPNSLPAQFMLK</sequence>
<protein>
    <submittedName>
        <fullName evidence="1">Uncharacterized protein</fullName>
    </submittedName>
</protein>
<evidence type="ECO:0000313" key="1">
    <source>
        <dbReference type="EMBL" id="CAA6829739.1"/>
    </source>
</evidence>
<dbReference type="AlphaFoldDB" id="A0A6S6UCX3"/>
<dbReference type="EMBL" id="CACVAQ010000515">
    <property type="protein sequence ID" value="CAA6829739.1"/>
    <property type="molecule type" value="Genomic_DNA"/>
</dbReference>
<dbReference type="PROSITE" id="PS51257">
    <property type="entry name" value="PROKAR_LIPOPROTEIN"/>
    <property type="match status" value="1"/>
</dbReference>
<dbReference type="Gene3D" id="2.60.40.2970">
    <property type="match status" value="1"/>
</dbReference>
<reference evidence="1" key="1">
    <citation type="submission" date="2020-01" db="EMBL/GenBank/DDBJ databases">
        <authorList>
            <person name="Meier V. D."/>
            <person name="Meier V D."/>
        </authorList>
    </citation>
    <scope>NUCLEOTIDE SEQUENCE</scope>
    <source>
        <strain evidence="1">HLG_WM_MAG_10</strain>
    </source>
</reference>
<proteinExistence type="predicted"/>